<organism evidence="2 3">
    <name type="scientific">Paraburkholderia tagetis</name>
    <dbReference type="NCBI Taxonomy" id="2913261"/>
    <lineage>
        <taxon>Bacteria</taxon>
        <taxon>Pseudomonadati</taxon>
        <taxon>Pseudomonadota</taxon>
        <taxon>Betaproteobacteria</taxon>
        <taxon>Burkholderiales</taxon>
        <taxon>Burkholderiaceae</taxon>
        <taxon>Paraburkholderia</taxon>
    </lineage>
</organism>
<keyword evidence="3" id="KW-1185">Reference proteome</keyword>
<gene>
    <name evidence="2" type="ORF">L5014_07685</name>
</gene>
<dbReference type="EMBL" id="JAKLJA010000004">
    <property type="protein sequence ID" value="MCG5073245.1"/>
    <property type="molecule type" value="Genomic_DNA"/>
</dbReference>
<evidence type="ECO:0000313" key="2">
    <source>
        <dbReference type="EMBL" id="MCG5073245.1"/>
    </source>
</evidence>
<dbReference type="InterPro" id="IPR000073">
    <property type="entry name" value="AB_hydrolase_1"/>
</dbReference>
<proteinExistence type="predicted"/>
<dbReference type="PRINTS" id="PR00111">
    <property type="entry name" value="ABHYDROLASE"/>
</dbReference>
<keyword evidence="2" id="KW-0378">Hydrolase</keyword>
<dbReference type="AlphaFoldDB" id="A0A9X1RLC6"/>
<dbReference type="SUPFAM" id="SSF53474">
    <property type="entry name" value="alpha/beta-Hydrolases"/>
    <property type="match status" value="1"/>
</dbReference>
<dbReference type="Gene3D" id="3.40.50.1820">
    <property type="entry name" value="alpha/beta hydrolase"/>
    <property type="match status" value="1"/>
</dbReference>
<evidence type="ECO:0000313" key="3">
    <source>
        <dbReference type="Proteomes" id="UP001139308"/>
    </source>
</evidence>
<dbReference type="PANTHER" id="PTHR43798:SF33">
    <property type="entry name" value="HYDROLASE, PUTATIVE (AFU_ORTHOLOGUE AFUA_2G14860)-RELATED"/>
    <property type="match status" value="1"/>
</dbReference>
<comment type="caution">
    <text evidence="2">The sequence shown here is derived from an EMBL/GenBank/DDBJ whole genome shotgun (WGS) entry which is preliminary data.</text>
</comment>
<sequence length="265" mass="28169">MYRLRQGTGTPVFLLHGFCGSSAGWGALIETLAERFDVIAPDWPGFGRSAGLQPCRSIAQFAGTLIALADELEVERFAVLGHSVGSFVAQQLMVSVPNRVEAAVLYGSGLRMDNTARFESAAQTVERLKAEGAGRTIERVAKTWFVDGERHGGYAECVAAGAGMTEEAGAAAITAAQPHDLSEALRTVQTPTLVIGGERERTFPPALARALADTLPRGNLCILPDCAHAAHLERPGTFNAIVRDFLQRNTAAPRTRAQSPARCGA</sequence>
<dbReference type="InterPro" id="IPR029058">
    <property type="entry name" value="AB_hydrolase_fold"/>
</dbReference>
<feature type="domain" description="AB hydrolase-1" evidence="1">
    <location>
        <begin position="12"/>
        <end position="240"/>
    </location>
</feature>
<dbReference type="PANTHER" id="PTHR43798">
    <property type="entry name" value="MONOACYLGLYCEROL LIPASE"/>
    <property type="match status" value="1"/>
</dbReference>
<reference evidence="2" key="1">
    <citation type="submission" date="2022-01" db="EMBL/GenBank/DDBJ databases">
        <title>Genome sequence and assembly of Parabukholderia sp. RG36.</title>
        <authorList>
            <person name="Chhetri G."/>
        </authorList>
    </citation>
    <scope>NUCLEOTIDE SEQUENCE</scope>
    <source>
        <strain evidence="2">RG36</strain>
    </source>
</reference>
<dbReference type="InterPro" id="IPR050266">
    <property type="entry name" value="AB_hydrolase_sf"/>
</dbReference>
<dbReference type="RefSeq" id="WP_238462986.1">
    <property type="nucleotide sequence ID" value="NZ_JAKLJA010000004.1"/>
</dbReference>
<protein>
    <submittedName>
        <fullName evidence="2">Alpha/beta hydrolase</fullName>
    </submittedName>
</protein>
<dbReference type="Pfam" id="PF12697">
    <property type="entry name" value="Abhydrolase_6"/>
    <property type="match status" value="1"/>
</dbReference>
<evidence type="ECO:0000259" key="1">
    <source>
        <dbReference type="Pfam" id="PF12697"/>
    </source>
</evidence>
<dbReference type="GO" id="GO:0016020">
    <property type="term" value="C:membrane"/>
    <property type="evidence" value="ECO:0007669"/>
    <property type="project" value="TreeGrafter"/>
</dbReference>
<name>A0A9X1RLC6_9BURK</name>
<dbReference type="Proteomes" id="UP001139308">
    <property type="component" value="Unassembled WGS sequence"/>
</dbReference>
<dbReference type="GO" id="GO:0016787">
    <property type="term" value="F:hydrolase activity"/>
    <property type="evidence" value="ECO:0007669"/>
    <property type="project" value="UniProtKB-KW"/>
</dbReference>
<accession>A0A9X1RLC6</accession>